<dbReference type="GO" id="GO:0005886">
    <property type="term" value="C:plasma membrane"/>
    <property type="evidence" value="ECO:0007669"/>
    <property type="project" value="TreeGrafter"/>
</dbReference>
<name>A0AAE0X5A6_9PEZI</name>
<evidence type="ECO:0000313" key="8">
    <source>
        <dbReference type="Proteomes" id="UP001270362"/>
    </source>
</evidence>
<keyword evidence="3 5" id="KW-1133">Transmembrane helix</keyword>
<comment type="subcellular location">
    <subcellularLocation>
        <location evidence="1">Membrane</location>
        <topology evidence="1">Multi-pass membrane protein</topology>
    </subcellularLocation>
</comment>
<protein>
    <submittedName>
        <fullName evidence="7">Membrane-associating domain-containing protein</fullName>
    </submittedName>
</protein>
<keyword evidence="2 5" id="KW-0812">Transmembrane</keyword>
<reference evidence="7" key="1">
    <citation type="journal article" date="2023" name="Mol. Phylogenet. Evol.">
        <title>Genome-scale phylogeny and comparative genomics of the fungal order Sordariales.</title>
        <authorList>
            <person name="Hensen N."/>
            <person name="Bonometti L."/>
            <person name="Westerberg I."/>
            <person name="Brannstrom I.O."/>
            <person name="Guillou S."/>
            <person name="Cros-Aarteil S."/>
            <person name="Calhoun S."/>
            <person name="Haridas S."/>
            <person name="Kuo A."/>
            <person name="Mondo S."/>
            <person name="Pangilinan J."/>
            <person name="Riley R."/>
            <person name="LaButti K."/>
            <person name="Andreopoulos B."/>
            <person name="Lipzen A."/>
            <person name="Chen C."/>
            <person name="Yan M."/>
            <person name="Daum C."/>
            <person name="Ng V."/>
            <person name="Clum A."/>
            <person name="Steindorff A."/>
            <person name="Ohm R.A."/>
            <person name="Martin F."/>
            <person name="Silar P."/>
            <person name="Natvig D.O."/>
            <person name="Lalanne C."/>
            <person name="Gautier V."/>
            <person name="Ament-Velasquez S.L."/>
            <person name="Kruys A."/>
            <person name="Hutchinson M.I."/>
            <person name="Powell A.J."/>
            <person name="Barry K."/>
            <person name="Miller A.N."/>
            <person name="Grigoriev I.V."/>
            <person name="Debuchy R."/>
            <person name="Gladieux P."/>
            <person name="Hiltunen Thoren M."/>
            <person name="Johannesson H."/>
        </authorList>
    </citation>
    <scope>NUCLEOTIDE SEQUENCE</scope>
    <source>
        <strain evidence="7">CBS 314.62</strain>
    </source>
</reference>
<dbReference type="Proteomes" id="UP001270362">
    <property type="component" value="Unassembled WGS sequence"/>
</dbReference>
<sequence>MSHILVIAPLGCSSAGPPDDSMMLANAPSLPFCPRRQLAQRYLAQVLGSPCRCGAIQHPILSSAVYTNLEGRPTGIQNFPFCFSSLLCYHPFRKDSTCTKTHISHLIVHTLPYLIDTAPSLKVNPRESSYSKPARNSSALLTSHALTSATTSPHAKENHHPPPTMELIPTLLRGAQLLWILLLTALIGNVIATNVAGAEAAINFSMFVIVLSWLAALYGLATGFVDSIAIPIVGLAMDGLATLFTFIAAVVLSAKLGAVNCGNEDAVYSSDWIGYGSLNTVKRCREVQASAVFMWFLFGTFAVGLFFTFLNFRRSGGSVRSGPTMSQVRV</sequence>
<feature type="transmembrane region" description="Helical" evidence="5">
    <location>
        <begin position="228"/>
        <end position="252"/>
    </location>
</feature>
<dbReference type="EMBL" id="JAULSO010000003">
    <property type="protein sequence ID" value="KAK3685477.1"/>
    <property type="molecule type" value="Genomic_DNA"/>
</dbReference>
<evidence type="ECO:0000313" key="7">
    <source>
        <dbReference type="EMBL" id="KAK3685477.1"/>
    </source>
</evidence>
<feature type="transmembrane region" description="Helical" evidence="5">
    <location>
        <begin position="177"/>
        <end position="196"/>
    </location>
</feature>
<feature type="transmembrane region" description="Helical" evidence="5">
    <location>
        <begin position="202"/>
        <end position="221"/>
    </location>
</feature>
<accession>A0AAE0X5A6</accession>
<dbReference type="GO" id="GO:0032126">
    <property type="term" value="C:eisosome"/>
    <property type="evidence" value="ECO:0007669"/>
    <property type="project" value="TreeGrafter"/>
</dbReference>
<evidence type="ECO:0000256" key="3">
    <source>
        <dbReference type="ARBA" id="ARBA00022989"/>
    </source>
</evidence>
<dbReference type="GO" id="GO:0072659">
    <property type="term" value="P:protein localization to plasma membrane"/>
    <property type="evidence" value="ECO:0007669"/>
    <property type="project" value="TreeGrafter"/>
</dbReference>
<dbReference type="InterPro" id="IPR008253">
    <property type="entry name" value="Marvel"/>
</dbReference>
<dbReference type="GO" id="GO:0070941">
    <property type="term" value="P:eisosome assembly"/>
    <property type="evidence" value="ECO:0007669"/>
    <property type="project" value="TreeGrafter"/>
</dbReference>
<evidence type="ECO:0000256" key="1">
    <source>
        <dbReference type="ARBA" id="ARBA00004141"/>
    </source>
</evidence>
<dbReference type="InterPro" id="IPR052649">
    <property type="entry name" value="NCE102-like"/>
</dbReference>
<keyword evidence="4 5" id="KW-0472">Membrane</keyword>
<organism evidence="7 8">
    <name type="scientific">Podospora appendiculata</name>
    <dbReference type="NCBI Taxonomy" id="314037"/>
    <lineage>
        <taxon>Eukaryota</taxon>
        <taxon>Fungi</taxon>
        <taxon>Dikarya</taxon>
        <taxon>Ascomycota</taxon>
        <taxon>Pezizomycotina</taxon>
        <taxon>Sordariomycetes</taxon>
        <taxon>Sordariomycetidae</taxon>
        <taxon>Sordariales</taxon>
        <taxon>Podosporaceae</taxon>
        <taxon>Podospora</taxon>
    </lineage>
</organism>
<dbReference type="Pfam" id="PF01284">
    <property type="entry name" value="MARVEL"/>
    <property type="match status" value="1"/>
</dbReference>
<evidence type="ECO:0000256" key="4">
    <source>
        <dbReference type="ARBA" id="ARBA00023136"/>
    </source>
</evidence>
<reference evidence="7" key="2">
    <citation type="submission" date="2023-06" db="EMBL/GenBank/DDBJ databases">
        <authorList>
            <consortium name="Lawrence Berkeley National Laboratory"/>
            <person name="Haridas S."/>
            <person name="Hensen N."/>
            <person name="Bonometti L."/>
            <person name="Westerberg I."/>
            <person name="Brannstrom I.O."/>
            <person name="Guillou S."/>
            <person name="Cros-Aarteil S."/>
            <person name="Calhoun S."/>
            <person name="Kuo A."/>
            <person name="Mondo S."/>
            <person name="Pangilinan J."/>
            <person name="Riley R."/>
            <person name="Labutti K."/>
            <person name="Andreopoulos B."/>
            <person name="Lipzen A."/>
            <person name="Chen C."/>
            <person name="Yanf M."/>
            <person name="Daum C."/>
            <person name="Ng V."/>
            <person name="Clum A."/>
            <person name="Steindorff A."/>
            <person name="Ohm R."/>
            <person name="Martin F."/>
            <person name="Silar P."/>
            <person name="Natvig D."/>
            <person name="Lalanne C."/>
            <person name="Gautier V."/>
            <person name="Ament-Velasquez S.L."/>
            <person name="Kruys A."/>
            <person name="Hutchinson M.I."/>
            <person name="Powell A.J."/>
            <person name="Barry K."/>
            <person name="Miller A.N."/>
            <person name="Grigoriev I.V."/>
            <person name="Debuchy R."/>
            <person name="Gladieux P."/>
            <person name="Thoren M.H."/>
            <person name="Johannesson H."/>
        </authorList>
    </citation>
    <scope>NUCLEOTIDE SEQUENCE</scope>
    <source>
        <strain evidence="7">CBS 314.62</strain>
    </source>
</reference>
<evidence type="ECO:0000259" key="6">
    <source>
        <dbReference type="Pfam" id="PF01284"/>
    </source>
</evidence>
<evidence type="ECO:0000256" key="5">
    <source>
        <dbReference type="SAM" id="Phobius"/>
    </source>
</evidence>
<comment type="caution">
    <text evidence="7">The sequence shown here is derived from an EMBL/GenBank/DDBJ whole genome shotgun (WGS) entry which is preliminary data.</text>
</comment>
<gene>
    <name evidence="7" type="ORF">B0T22DRAFT_465766</name>
</gene>
<dbReference type="PANTHER" id="PTHR28165:SF1">
    <property type="entry name" value="NON-CLASSICAL EXPORT PROTEIN 2-RELATED"/>
    <property type="match status" value="1"/>
</dbReference>
<feature type="domain" description="MARVEL" evidence="6">
    <location>
        <begin position="168"/>
        <end position="307"/>
    </location>
</feature>
<feature type="transmembrane region" description="Helical" evidence="5">
    <location>
        <begin position="292"/>
        <end position="312"/>
    </location>
</feature>
<proteinExistence type="predicted"/>
<keyword evidence="8" id="KW-1185">Reference proteome</keyword>
<dbReference type="PANTHER" id="PTHR28165">
    <property type="entry name" value="NON-CLASSICAL EXPORT PROTEIN 2-RELATED"/>
    <property type="match status" value="1"/>
</dbReference>
<dbReference type="AlphaFoldDB" id="A0AAE0X5A6"/>
<evidence type="ECO:0000256" key="2">
    <source>
        <dbReference type="ARBA" id="ARBA00022692"/>
    </source>
</evidence>